<organism evidence="9 10">
    <name type="scientific">Phomopsis amygdali</name>
    <name type="common">Fusicoccum amygdali</name>
    <dbReference type="NCBI Taxonomy" id="1214568"/>
    <lineage>
        <taxon>Eukaryota</taxon>
        <taxon>Fungi</taxon>
        <taxon>Dikarya</taxon>
        <taxon>Ascomycota</taxon>
        <taxon>Pezizomycotina</taxon>
        <taxon>Sordariomycetes</taxon>
        <taxon>Sordariomycetidae</taxon>
        <taxon>Diaporthales</taxon>
        <taxon>Diaporthaceae</taxon>
        <taxon>Diaporthe</taxon>
    </lineage>
</organism>
<protein>
    <recommendedName>
        <fullName evidence="8">Zn(2)-C6 fungal-type domain-containing protein</fullName>
    </recommendedName>
</protein>
<dbReference type="EMBL" id="JAUJFL010000004">
    <property type="protein sequence ID" value="KAK2604862.1"/>
    <property type="molecule type" value="Genomic_DNA"/>
</dbReference>
<keyword evidence="3" id="KW-0805">Transcription regulation</keyword>
<gene>
    <name evidence="9" type="ORF">N8I77_007758</name>
</gene>
<feature type="compositionally biased region" description="Low complexity" evidence="7">
    <location>
        <begin position="580"/>
        <end position="593"/>
    </location>
</feature>
<dbReference type="SUPFAM" id="SSF57701">
    <property type="entry name" value="Zn2/Cys6 DNA-binding domain"/>
    <property type="match status" value="1"/>
</dbReference>
<proteinExistence type="predicted"/>
<feature type="region of interest" description="Disordered" evidence="7">
    <location>
        <begin position="580"/>
        <end position="740"/>
    </location>
</feature>
<evidence type="ECO:0000313" key="10">
    <source>
        <dbReference type="Proteomes" id="UP001265746"/>
    </source>
</evidence>
<keyword evidence="5" id="KW-0804">Transcription</keyword>
<dbReference type="InterPro" id="IPR036864">
    <property type="entry name" value="Zn2-C6_fun-type_DNA-bd_sf"/>
</dbReference>
<feature type="compositionally biased region" description="Low complexity" evidence="7">
    <location>
        <begin position="758"/>
        <end position="770"/>
    </location>
</feature>
<feature type="region of interest" description="Disordered" evidence="7">
    <location>
        <begin position="139"/>
        <end position="162"/>
    </location>
</feature>
<keyword evidence="6" id="KW-0539">Nucleus</keyword>
<dbReference type="InterPro" id="IPR052360">
    <property type="entry name" value="Transcr_Regulatory_Proteins"/>
</dbReference>
<dbReference type="GO" id="GO:0000981">
    <property type="term" value="F:DNA-binding transcription factor activity, RNA polymerase II-specific"/>
    <property type="evidence" value="ECO:0007669"/>
    <property type="project" value="InterPro"/>
</dbReference>
<name>A0AAD9SCM9_PHOAM</name>
<dbReference type="GO" id="GO:0008270">
    <property type="term" value="F:zinc ion binding"/>
    <property type="evidence" value="ECO:0007669"/>
    <property type="project" value="InterPro"/>
</dbReference>
<feature type="compositionally biased region" description="Basic and acidic residues" evidence="7">
    <location>
        <begin position="647"/>
        <end position="659"/>
    </location>
</feature>
<evidence type="ECO:0000259" key="8">
    <source>
        <dbReference type="SMART" id="SM00066"/>
    </source>
</evidence>
<feature type="region of interest" description="Disordered" evidence="7">
    <location>
        <begin position="753"/>
        <end position="775"/>
    </location>
</feature>
<dbReference type="AlphaFoldDB" id="A0AAD9SCM9"/>
<dbReference type="Pfam" id="PF00172">
    <property type="entry name" value="Zn_clus"/>
    <property type="match status" value="1"/>
</dbReference>
<comment type="caution">
    <text evidence="9">The sequence shown here is derived from an EMBL/GenBank/DDBJ whole genome shotgun (WGS) entry which is preliminary data.</text>
</comment>
<feature type="domain" description="Zn(2)-C6 fungal-type" evidence="8">
    <location>
        <begin position="101"/>
        <end position="146"/>
    </location>
</feature>
<dbReference type="Proteomes" id="UP001265746">
    <property type="component" value="Unassembled WGS sequence"/>
</dbReference>
<evidence type="ECO:0000256" key="5">
    <source>
        <dbReference type="ARBA" id="ARBA00023163"/>
    </source>
</evidence>
<reference evidence="9" key="1">
    <citation type="submission" date="2023-06" db="EMBL/GenBank/DDBJ databases">
        <authorList>
            <person name="Noh H."/>
        </authorList>
    </citation>
    <scope>NUCLEOTIDE SEQUENCE</scope>
    <source>
        <strain evidence="9">DUCC20226</strain>
    </source>
</reference>
<keyword evidence="4" id="KW-0238">DNA-binding</keyword>
<keyword evidence="2" id="KW-0862">Zinc</keyword>
<feature type="compositionally biased region" description="Low complexity" evidence="7">
    <location>
        <begin position="672"/>
        <end position="685"/>
    </location>
</feature>
<feature type="region of interest" description="Disordered" evidence="7">
    <location>
        <begin position="479"/>
        <end position="506"/>
    </location>
</feature>
<dbReference type="SMART" id="SM00066">
    <property type="entry name" value="GAL4"/>
    <property type="match status" value="1"/>
</dbReference>
<dbReference type="CDD" id="cd00067">
    <property type="entry name" value="GAL4"/>
    <property type="match status" value="1"/>
</dbReference>
<feature type="compositionally biased region" description="Polar residues" evidence="7">
    <location>
        <begin position="491"/>
        <end position="505"/>
    </location>
</feature>
<feature type="compositionally biased region" description="Polar residues" evidence="7">
    <location>
        <begin position="594"/>
        <end position="609"/>
    </location>
</feature>
<evidence type="ECO:0000256" key="4">
    <source>
        <dbReference type="ARBA" id="ARBA00023125"/>
    </source>
</evidence>
<keyword evidence="1" id="KW-0479">Metal-binding</keyword>
<accession>A0AAD9SCM9</accession>
<keyword evidence="10" id="KW-1185">Reference proteome</keyword>
<evidence type="ECO:0000256" key="3">
    <source>
        <dbReference type="ARBA" id="ARBA00023015"/>
    </source>
</evidence>
<dbReference type="PANTHER" id="PTHR36206">
    <property type="entry name" value="ASPERCRYPTIN BIOSYNTHESIS CLUSTER-SPECIFIC TRANSCRIPTION REGULATOR ATNN-RELATED"/>
    <property type="match status" value="1"/>
</dbReference>
<evidence type="ECO:0000256" key="2">
    <source>
        <dbReference type="ARBA" id="ARBA00022833"/>
    </source>
</evidence>
<dbReference type="InterPro" id="IPR001138">
    <property type="entry name" value="Zn2Cys6_DnaBD"/>
</dbReference>
<sequence>MPQTFETLENDITLPMSSAVEHIPSSKALSGISSATMFSSAPGHTNSASTRMGSYHFKEGSGMSASLYSFCHLDNMVSDSSASSPSAIVSSGRRGSKKLHGHAAHQCFRCGRIRKVKCDETKPFCLRCTKTGRKCDGYLDPRNLASRRRPKDPTPQDRVLGPLLDLSTPEEKRAFYFFQHVTAPCISGDFDAVFWRSVVLQVAQTEPAVRHAVLSVSTLHEGLTQGTIVQSTDGCPTQSFALQQYNKAIARLLDQMNNPLTKPLASLLTCVLFVCIEFLQGKDKESLIHLEQGRQLLTRLDERYNGPEMECILRHVVPLYTRLSLTSFLFGGTPVALPDSLKSRGDIPDTFGSMDHLRYFMHEFMEQAFRFTHRARPAKNSSDSISRETMQLLEVEQDRLLCRLAKFNVAFSLFQASRTKPGPENTLLVLQMYLHAQYIWISTALSSSEVVYDNYLAQFAAIVPLAAAYIDLETSQQHQPVFPPQRHGSATIPTHPSSGPSQQLPGGNFTFETHIIPPLYYVATKCRHPLIRRSALSLLRRDPSRRENLWRASVMGALAGHVVSLEEQWAQRQSFSSISASQSPQYSSIRSTSVGHNTASERSMEQPSRLQPEFSSHEKPRGTNRATEQITTETQNNTGSRPVPDFRFVDFDADRRLEPSTDQVFQRDANVPSSLSQEPSLTSSTDGCSFNSVMDSAASGLPSRENELAIWPHEAHQQPDHSSQDSYQPDLGKDFAPTTPYLYHHNEKQMHLSGHATGDSASHSSLGGSSPDVDEQSYQTILGNQSQQDSFYQSATTNAIPWDQQQQHLASSTLPSGLITEAPFGLAEELRVHDAIIGREREDGSWVVVFRKLHGADAEWDVQTDWVATG</sequence>
<dbReference type="PANTHER" id="PTHR36206:SF16">
    <property type="entry name" value="TRANSCRIPTION FACTOR DOMAIN-CONTAINING PROTEIN-RELATED"/>
    <property type="match status" value="1"/>
</dbReference>
<evidence type="ECO:0000313" key="9">
    <source>
        <dbReference type="EMBL" id="KAK2604862.1"/>
    </source>
</evidence>
<dbReference type="InterPro" id="IPR021858">
    <property type="entry name" value="Fun_TF"/>
</dbReference>
<dbReference type="Gene3D" id="4.10.240.10">
    <property type="entry name" value="Zn(2)-C6 fungal-type DNA-binding domain"/>
    <property type="match status" value="1"/>
</dbReference>
<evidence type="ECO:0000256" key="6">
    <source>
        <dbReference type="ARBA" id="ARBA00023242"/>
    </source>
</evidence>
<dbReference type="GO" id="GO:0003677">
    <property type="term" value="F:DNA binding"/>
    <property type="evidence" value="ECO:0007669"/>
    <property type="project" value="UniProtKB-KW"/>
</dbReference>
<dbReference type="Pfam" id="PF11951">
    <property type="entry name" value="Fungal_trans_2"/>
    <property type="match status" value="1"/>
</dbReference>
<feature type="compositionally biased region" description="Basic and acidic residues" evidence="7">
    <location>
        <begin position="713"/>
        <end position="723"/>
    </location>
</feature>
<feature type="compositionally biased region" description="Low complexity" evidence="7">
    <location>
        <begin position="627"/>
        <end position="646"/>
    </location>
</feature>
<evidence type="ECO:0000256" key="1">
    <source>
        <dbReference type="ARBA" id="ARBA00022723"/>
    </source>
</evidence>
<evidence type="ECO:0000256" key="7">
    <source>
        <dbReference type="SAM" id="MobiDB-lite"/>
    </source>
</evidence>